<name>A0A6C0H5K1_9ZZZZ</name>
<reference evidence="1" key="1">
    <citation type="journal article" date="2020" name="Nature">
        <title>Giant virus diversity and host interactions through global metagenomics.</title>
        <authorList>
            <person name="Schulz F."/>
            <person name="Roux S."/>
            <person name="Paez-Espino D."/>
            <person name="Jungbluth S."/>
            <person name="Walsh D.A."/>
            <person name="Denef V.J."/>
            <person name="McMahon K.D."/>
            <person name="Konstantinidis K.T."/>
            <person name="Eloe-Fadrosh E.A."/>
            <person name="Kyrpides N.C."/>
            <person name="Woyke T."/>
        </authorList>
    </citation>
    <scope>NUCLEOTIDE SEQUENCE</scope>
    <source>
        <strain evidence="1">GVMAG-M-3300023179-71</strain>
    </source>
</reference>
<evidence type="ECO:0000313" key="1">
    <source>
        <dbReference type="EMBL" id="QHT75687.1"/>
    </source>
</evidence>
<accession>A0A6C0H5K1</accession>
<proteinExistence type="predicted"/>
<dbReference type="AlphaFoldDB" id="A0A6C0H5K1"/>
<protein>
    <submittedName>
        <fullName evidence="1">Uncharacterized protein</fullName>
    </submittedName>
</protein>
<dbReference type="EMBL" id="MN739881">
    <property type="protein sequence ID" value="QHT75687.1"/>
    <property type="molecule type" value="Genomic_DNA"/>
</dbReference>
<sequence length="193" mass="23011">MLLNEYCLVHITKNLEKILEDGKLITAKNLYKKGDKFISELSGDIMPYIYMTVIKKKDIVLMELYNYYINCGIYVYLVFDISLLIDYPFYINKCWSSIPMEKIIKDKTNLLEIIGLYSNYLKNEIMFMKNIVLKKYLVSVNIPINYKINIRKINEIIREKYKNVVLKIINPKYTPYSKMKKFFIFNKSLDKNG</sequence>
<organism evidence="1">
    <name type="scientific">viral metagenome</name>
    <dbReference type="NCBI Taxonomy" id="1070528"/>
    <lineage>
        <taxon>unclassified sequences</taxon>
        <taxon>metagenomes</taxon>
        <taxon>organismal metagenomes</taxon>
    </lineage>
</organism>